<dbReference type="GO" id="GO:0051083">
    <property type="term" value="P:'de novo' cotranslational protein folding"/>
    <property type="evidence" value="ECO:0007669"/>
    <property type="project" value="TreeGrafter"/>
</dbReference>
<comment type="caution">
    <text evidence="13">The sequence shown here is derived from an EMBL/GenBank/DDBJ whole genome shotgun (WGS) entry which is preliminary data.</text>
</comment>
<dbReference type="Gene3D" id="3.10.50.40">
    <property type="match status" value="1"/>
</dbReference>
<protein>
    <recommendedName>
        <fullName evidence="4 9">Trigger factor</fullName>
        <shortName evidence="9">TF</shortName>
        <ecNumber evidence="3 9">5.2.1.8</ecNumber>
    </recommendedName>
    <alternativeName>
        <fullName evidence="8 9">PPIase</fullName>
    </alternativeName>
</protein>
<dbReference type="Pfam" id="PF05698">
    <property type="entry name" value="Trigger_C"/>
    <property type="match status" value="1"/>
</dbReference>
<evidence type="ECO:0000256" key="3">
    <source>
        <dbReference type="ARBA" id="ARBA00013194"/>
    </source>
</evidence>
<evidence type="ECO:0000256" key="1">
    <source>
        <dbReference type="ARBA" id="ARBA00000971"/>
    </source>
</evidence>
<evidence type="ECO:0000256" key="6">
    <source>
        <dbReference type="ARBA" id="ARBA00023186"/>
    </source>
</evidence>
<dbReference type="GO" id="GO:0044183">
    <property type="term" value="F:protein folding chaperone"/>
    <property type="evidence" value="ECO:0007669"/>
    <property type="project" value="TreeGrafter"/>
</dbReference>
<dbReference type="Gene3D" id="3.30.70.1050">
    <property type="entry name" value="Trigger factor ribosome-binding domain"/>
    <property type="match status" value="1"/>
</dbReference>
<dbReference type="GO" id="GO:0043022">
    <property type="term" value="F:ribosome binding"/>
    <property type="evidence" value="ECO:0007669"/>
    <property type="project" value="TreeGrafter"/>
</dbReference>
<dbReference type="InterPro" id="IPR005215">
    <property type="entry name" value="Trig_fac"/>
</dbReference>
<dbReference type="Pfam" id="PF05697">
    <property type="entry name" value="Trigger_N"/>
    <property type="match status" value="1"/>
</dbReference>
<evidence type="ECO:0000313" key="13">
    <source>
        <dbReference type="EMBL" id="TET94311.1"/>
    </source>
</evidence>
<dbReference type="Pfam" id="PF00254">
    <property type="entry name" value="FKBP_C"/>
    <property type="match status" value="1"/>
</dbReference>
<evidence type="ECO:0000256" key="2">
    <source>
        <dbReference type="ARBA" id="ARBA00005464"/>
    </source>
</evidence>
<evidence type="ECO:0000256" key="8">
    <source>
        <dbReference type="ARBA" id="ARBA00029986"/>
    </source>
</evidence>
<dbReference type="InterPro" id="IPR036611">
    <property type="entry name" value="Trigger_fac_ribosome-bd_sf"/>
</dbReference>
<dbReference type="PANTHER" id="PTHR30560">
    <property type="entry name" value="TRIGGER FACTOR CHAPERONE AND PEPTIDYL-PROLYL CIS/TRANS ISOMERASE"/>
    <property type="match status" value="1"/>
</dbReference>
<evidence type="ECO:0000259" key="12">
    <source>
        <dbReference type="PROSITE" id="PS50059"/>
    </source>
</evidence>
<dbReference type="EC" id="5.2.1.8" evidence="3 9"/>
<evidence type="ECO:0000256" key="10">
    <source>
        <dbReference type="PROSITE-ProRule" id="PRU00277"/>
    </source>
</evidence>
<feature type="domain" description="PPIase FKBP-type" evidence="12">
    <location>
        <begin position="181"/>
        <end position="261"/>
    </location>
</feature>
<dbReference type="InterPro" id="IPR008880">
    <property type="entry name" value="Trigger_fac_C"/>
</dbReference>
<reference evidence="13 14" key="1">
    <citation type="submission" date="2019-03" db="EMBL/GenBank/DDBJ databases">
        <title>Metabolic potential of uncultured bacteria and archaea associated with petroleum seepage in deep-sea sediments.</title>
        <authorList>
            <person name="Dong X."/>
            <person name="Hubert C."/>
        </authorList>
    </citation>
    <scope>NUCLEOTIDE SEQUENCE [LARGE SCALE GENOMIC DNA]</scope>
    <source>
        <strain evidence="13">E29_bin28</strain>
    </source>
</reference>
<dbReference type="PROSITE" id="PS50059">
    <property type="entry name" value="FKBP_PPIASE"/>
    <property type="match status" value="1"/>
</dbReference>
<sequence>MGVRIPPLAPGIKGLPAMQIAVEKKEGAELSFKVELPKERVEEELSRAFHRLVREVKVPGFRKGKVPRKIFEHRFGQEVLQKEAIKRLYPEVYQEVVVQQNLSPIIEPTLEILQFSPNKPLILRIDLVTKPEVKLGKYKGIKVKEREIETSKDEITRALGQLQEQYADYPPVKEKRGVRDNDWVTLDWQVFYKGKLLARGVEKNFTFQIGSLVFPPSFSQGLIGLKTGEKRSLEIQFPLNYPRKDFAGRKITFEVTLKQIREKRVPSIDGKFVKNLKFDSLKSLRKHIKENIAKTKKNWEEKRLSSETVRKVVEDSKVDLPLSLVEGKVDERRSQLENRLKERETTLENYIKDQKLSEKELREKLKSEVEKDLKTYFVLEAIAGQEKIEVKEEEIEERLKSLVRGKVEEKDIIRLKNSLAASGELKILTAELRNEKVVDFLYHQARIERKHRS</sequence>
<dbReference type="Gene3D" id="1.10.3120.10">
    <property type="entry name" value="Trigger factor, C-terminal domain"/>
    <property type="match status" value="1"/>
</dbReference>
<comment type="domain">
    <text evidence="9">Consists of 3 domains; the N-terminus binds the ribosome, the middle domain has PPIase activity, while the C-terminus has intrinsic chaperone activity on its own.</text>
</comment>
<dbReference type="GO" id="GO:0005737">
    <property type="term" value="C:cytoplasm"/>
    <property type="evidence" value="ECO:0007669"/>
    <property type="project" value="UniProtKB-SubCell"/>
</dbReference>
<dbReference type="InterPro" id="IPR037041">
    <property type="entry name" value="Trigger_fac_C_sf"/>
</dbReference>
<dbReference type="NCBIfam" id="TIGR00115">
    <property type="entry name" value="tig"/>
    <property type="match status" value="1"/>
</dbReference>
<accession>A0A523YS10</accession>
<evidence type="ECO:0000256" key="4">
    <source>
        <dbReference type="ARBA" id="ARBA00016902"/>
    </source>
</evidence>
<dbReference type="InterPro" id="IPR027304">
    <property type="entry name" value="Trigger_fact/SurA_dom_sf"/>
</dbReference>
<comment type="catalytic activity">
    <reaction evidence="1 9 10">
        <text>[protein]-peptidylproline (omega=180) = [protein]-peptidylproline (omega=0)</text>
        <dbReference type="Rhea" id="RHEA:16237"/>
        <dbReference type="Rhea" id="RHEA-COMP:10747"/>
        <dbReference type="Rhea" id="RHEA-COMP:10748"/>
        <dbReference type="ChEBI" id="CHEBI:83833"/>
        <dbReference type="ChEBI" id="CHEBI:83834"/>
        <dbReference type="EC" id="5.2.1.8"/>
    </reaction>
</comment>
<evidence type="ECO:0000256" key="11">
    <source>
        <dbReference type="RuleBase" id="RU003914"/>
    </source>
</evidence>
<evidence type="ECO:0000256" key="5">
    <source>
        <dbReference type="ARBA" id="ARBA00023110"/>
    </source>
</evidence>
<keyword evidence="9 11" id="KW-0131">Cell cycle</keyword>
<dbReference type="HAMAP" id="MF_00303">
    <property type="entry name" value="Trigger_factor_Tig"/>
    <property type="match status" value="1"/>
</dbReference>
<evidence type="ECO:0000256" key="9">
    <source>
        <dbReference type="HAMAP-Rule" id="MF_00303"/>
    </source>
</evidence>
<dbReference type="SUPFAM" id="SSF54534">
    <property type="entry name" value="FKBP-like"/>
    <property type="match status" value="1"/>
</dbReference>
<comment type="function">
    <text evidence="9">Involved in protein export. Acts as a chaperone by maintaining the newly synthesized protein in an open conformation. Functions as a peptidyl-prolyl cis-trans isomerase.</text>
</comment>
<dbReference type="SUPFAM" id="SSF109998">
    <property type="entry name" value="Triger factor/SurA peptide-binding domain-like"/>
    <property type="match status" value="1"/>
</dbReference>
<dbReference type="GO" id="GO:0051301">
    <property type="term" value="P:cell division"/>
    <property type="evidence" value="ECO:0007669"/>
    <property type="project" value="UniProtKB-KW"/>
</dbReference>
<gene>
    <name evidence="9 13" type="primary">tig</name>
    <name evidence="13" type="ORF">E3J33_00295</name>
</gene>
<keyword evidence="9" id="KW-0963">Cytoplasm</keyword>
<dbReference type="Proteomes" id="UP000316925">
    <property type="component" value="Unassembled WGS sequence"/>
</dbReference>
<proteinExistence type="inferred from homology"/>
<keyword evidence="6 9" id="KW-0143">Chaperone</keyword>
<comment type="subcellular location">
    <subcellularLocation>
        <location evidence="9">Cytoplasm</location>
    </subcellularLocation>
    <text evidence="9">About half TF is bound to the ribosome near the polypeptide exit tunnel while the other half is free in the cytoplasm.</text>
</comment>
<keyword evidence="9 11" id="KW-0132">Cell division</keyword>
<evidence type="ECO:0000313" key="14">
    <source>
        <dbReference type="Proteomes" id="UP000316925"/>
    </source>
</evidence>
<keyword evidence="5 9" id="KW-0697">Rotamase</keyword>
<dbReference type="InterPro" id="IPR001179">
    <property type="entry name" value="PPIase_FKBP_dom"/>
</dbReference>
<dbReference type="InterPro" id="IPR046357">
    <property type="entry name" value="PPIase_dom_sf"/>
</dbReference>
<organism evidence="13 14">
    <name type="scientific">Aerophobetes bacterium</name>
    <dbReference type="NCBI Taxonomy" id="2030807"/>
    <lineage>
        <taxon>Bacteria</taxon>
        <taxon>Candidatus Aerophobota</taxon>
    </lineage>
</organism>
<dbReference type="PANTHER" id="PTHR30560:SF3">
    <property type="entry name" value="TRIGGER FACTOR-LIKE PROTEIN TIG, CHLOROPLASTIC"/>
    <property type="match status" value="1"/>
</dbReference>
<name>A0A523YS10_UNCAE</name>
<evidence type="ECO:0000256" key="7">
    <source>
        <dbReference type="ARBA" id="ARBA00023235"/>
    </source>
</evidence>
<dbReference type="AlphaFoldDB" id="A0A523YS10"/>
<dbReference type="SUPFAM" id="SSF102735">
    <property type="entry name" value="Trigger factor ribosome-binding domain"/>
    <property type="match status" value="1"/>
</dbReference>
<dbReference type="GO" id="GO:0015031">
    <property type="term" value="P:protein transport"/>
    <property type="evidence" value="ECO:0007669"/>
    <property type="project" value="UniProtKB-UniRule"/>
</dbReference>
<comment type="similarity">
    <text evidence="2 9 11">Belongs to the FKBP-type PPIase family. Tig subfamily.</text>
</comment>
<dbReference type="GO" id="GO:0003755">
    <property type="term" value="F:peptidyl-prolyl cis-trans isomerase activity"/>
    <property type="evidence" value="ECO:0007669"/>
    <property type="project" value="UniProtKB-UniRule"/>
</dbReference>
<dbReference type="EMBL" id="SOIJ01000016">
    <property type="protein sequence ID" value="TET94311.1"/>
    <property type="molecule type" value="Genomic_DNA"/>
</dbReference>
<dbReference type="PIRSF" id="PIRSF003095">
    <property type="entry name" value="Trigger_factor"/>
    <property type="match status" value="1"/>
</dbReference>
<dbReference type="InterPro" id="IPR008881">
    <property type="entry name" value="Trigger_fac_ribosome-bd_bac"/>
</dbReference>
<dbReference type="GO" id="GO:0043335">
    <property type="term" value="P:protein unfolding"/>
    <property type="evidence" value="ECO:0007669"/>
    <property type="project" value="TreeGrafter"/>
</dbReference>
<keyword evidence="7 9" id="KW-0413">Isomerase</keyword>